<feature type="compositionally biased region" description="Basic and acidic residues" evidence="1">
    <location>
        <begin position="414"/>
        <end position="431"/>
    </location>
</feature>
<sequence>MSDLFPARTPVPARLKVSLLSLPPRTQAVMEYFMAGAGRAAFMPVAATSADAAIFDHDHPDSRQQWEDFHRAYGRPGILLSVNPQEVPDTVWVQKPATPAALMAAAARLASITAGRGAAAVAPPPVALPPGGVARTGAGLAVSSSAAAATAASVGLSPLRTAALRPILPPGLAGAAVPPTAGSTGSAGSAGSAGEISGLRVASPLPGPAAAWSPSPPPAVRPLPVAAAPLPPSDGGRLLIGSPVLPLTPVAPATPAASAAPMTPPAPAAPALRGVVAPPAAQPVSPPAAAPAPTAADLQALQPFATPAVGTPRPVAGARPLVSVQPAAGVAASLAAHLAAQAGQAAQAAQATPAAPPATHPAPAAPALPSRPSAGVNGGDPAAVLAASRHWPDSRPDSRPSAAGDAPATQPPPRRIDPAEETRYLGDRPDVSPEALKSEPAAFFSRRNTLLDGVSEAWRMARKAQGLAVVETAAGMLIFDATTNRVHLTFELGRVTAMCVAVYEIPLRVRSFSARELSRLQHEGGKVAAVDRADTLLWRIALLTSRGRLPEGIDPTAPLYLQRWPNATRLTHTPEALRVIAMLAVKGGSAVEVAQALEVPQRYVFACCAGLAALDLLSTDAKLGERRQRRAQPKGRSIFTRLLRWLRVKD</sequence>
<feature type="compositionally biased region" description="Pro residues" evidence="1">
    <location>
        <begin position="354"/>
        <end position="366"/>
    </location>
</feature>
<keyword evidence="3" id="KW-1185">Reference proteome</keyword>
<evidence type="ECO:0000313" key="2">
    <source>
        <dbReference type="EMBL" id="MEK8027151.1"/>
    </source>
</evidence>
<evidence type="ECO:0008006" key="4">
    <source>
        <dbReference type="Google" id="ProtNLM"/>
    </source>
</evidence>
<dbReference type="RefSeq" id="WP_341374925.1">
    <property type="nucleotide sequence ID" value="NZ_JBBUTF010000012.1"/>
</dbReference>
<organism evidence="2 3">
    <name type="scientific">Pseudaquabacterium rugosum</name>
    <dbReference type="NCBI Taxonomy" id="2984194"/>
    <lineage>
        <taxon>Bacteria</taxon>
        <taxon>Pseudomonadati</taxon>
        <taxon>Pseudomonadota</taxon>
        <taxon>Betaproteobacteria</taxon>
        <taxon>Burkholderiales</taxon>
        <taxon>Sphaerotilaceae</taxon>
        <taxon>Pseudaquabacterium</taxon>
    </lineage>
</organism>
<protein>
    <recommendedName>
        <fullName evidence="4">DUF2285 domain-containing protein</fullName>
    </recommendedName>
</protein>
<feature type="region of interest" description="Disordered" evidence="1">
    <location>
        <begin position="349"/>
        <end position="439"/>
    </location>
</feature>
<dbReference type="EMBL" id="JBBUTF010000012">
    <property type="protein sequence ID" value="MEK8027151.1"/>
    <property type="molecule type" value="Genomic_DNA"/>
</dbReference>
<proteinExistence type="predicted"/>
<evidence type="ECO:0000256" key="1">
    <source>
        <dbReference type="SAM" id="MobiDB-lite"/>
    </source>
</evidence>
<comment type="caution">
    <text evidence="2">The sequence shown here is derived from an EMBL/GenBank/DDBJ whole genome shotgun (WGS) entry which is preliminary data.</text>
</comment>
<dbReference type="Proteomes" id="UP001368500">
    <property type="component" value="Unassembled WGS sequence"/>
</dbReference>
<accession>A0ABU9BBX3</accession>
<gene>
    <name evidence="2" type="ORF">AACH11_14375</name>
</gene>
<name>A0ABU9BBX3_9BURK</name>
<reference evidence="2 3" key="1">
    <citation type="submission" date="2024-04" db="EMBL/GenBank/DDBJ databases">
        <title>Novel species of the genus Ideonella isolated from streams.</title>
        <authorList>
            <person name="Lu H."/>
        </authorList>
    </citation>
    <scope>NUCLEOTIDE SEQUENCE [LARGE SCALE GENOMIC DNA]</scope>
    <source>
        <strain evidence="2 3">BYS139W</strain>
    </source>
</reference>
<evidence type="ECO:0000313" key="3">
    <source>
        <dbReference type="Proteomes" id="UP001368500"/>
    </source>
</evidence>